<dbReference type="InterPro" id="IPR016035">
    <property type="entry name" value="Acyl_Trfase/lysoPLipase"/>
</dbReference>
<feature type="short sequence motif" description="DGA/G" evidence="3">
    <location>
        <begin position="195"/>
        <end position="197"/>
    </location>
</feature>
<evidence type="ECO:0000313" key="6">
    <source>
        <dbReference type="Proteomes" id="UP000199226"/>
    </source>
</evidence>
<gene>
    <name evidence="5" type="ORF">SAMN05421813_11227</name>
</gene>
<sequence>MKKILSIDGGGIRGLIPGQVLVALEKKLQLKTKDPDARIASYFDFFAGTSTGGILTCLLLCPDENNPQKPKFSAEEAVDLYKNNGDRIFNLSFLSKILNYKSFFNEKYASRPLEHILNQYFGDIKLSELLKPCLITAYDIQERKTHFFAKHDFPKKGDGGDFFIRDVCRATSAAPTYFEAALIRSISGVTYPMIDGGMYANNPSLCAYSEVRNSKGDPTSKDMFIVSLGTGSENRSYNYHSAKNWGAMGWIKPSIDIMMSGAAETTNYHLLKMFSANGNDKNYCRIQPSDLRNADPEMDNASEQNVQALIELGIKTSQDCSDELDKIVDMIHLDMDIVEFD</sequence>
<organism evidence="5 6">
    <name type="scientific">Daejeonella rubra</name>
    <dbReference type="NCBI Taxonomy" id="990371"/>
    <lineage>
        <taxon>Bacteria</taxon>
        <taxon>Pseudomonadati</taxon>
        <taxon>Bacteroidota</taxon>
        <taxon>Sphingobacteriia</taxon>
        <taxon>Sphingobacteriales</taxon>
        <taxon>Sphingobacteriaceae</taxon>
        <taxon>Daejeonella</taxon>
    </lineage>
</organism>
<dbReference type="Pfam" id="PF01734">
    <property type="entry name" value="Patatin"/>
    <property type="match status" value="1"/>
</dbReference>
<reference evidence="6" key="1">
    <citation type="submission" date="2016-10" db="EMBL/GenBank/DDBJ databases">
        <authorList>
            <person name="Varghese N."/>
            <person name="Submissions S."/>
        </authorList>
    </citation>
    <scope>NUCLEOTIDE SEQUENCE [LARGE SCALE GENOMIC DNA]</scope>
    <source>
        <strain evidence="6">DSM 24536</strain>
    </source>
</reference>
<dbReference type="GO" id="GO:0004620">
    <property type="term" value="F:phospholipase activity"/>
    <property type="evidence" value="ECO:0007669"/>
    <property type="project" value="TreeGrafter"/>
</dbReference>
<feature type="short sequence motif" description="GXGXXG" evidence="3">
    <location>
        <begin position="9"/>
        <end position="14"/>
    </location>
</feature>
<evidence type="ECO:0000256" key="2">
    <source>
        <dbReference type="ARBA" id="ARBA00023098"/>
    </source>
</evidence>
<dbReference type="InterPro" id="IPR002641">
    <property type="entry name" value="PNPLA_dom"/>
</dbReference>
<dbReference type="GO" id="GO:0047372">
    <property type="term" value="F:monoacylglycerol lipase activity"/>
    <property type="evidence" value="ECO:0007669"/>
    <property type="project" value="TreeGrafter"/>
</dbReference>
<dbReference type="RefSeq" id="WP_090704423.1">
    <property type="nucleotide sequence ID" value="NZ_FNHH01000012.1"/>
</dbReference>
<accession>A0A1G9T6E3</accession>
<proteinExistence type="inferred from homology"/>
<evidence type="ECO:0000313" key="5">
    <source>
        <dbReference type="EMBL" id="SDM43293.1"/>
    </source>
</evidence>
<dbReference type="AlphaFoldDB" id="A0A1G9T6E3"/>
<feature type="active site" description="Nucleophile" evidence="3">
    <location>
        <position position="50"/>
    </location>
</feature>
<comment type="similarity">
    <text evidence="1">Belongs to the patatin family.</text>
</comment>
<dbReference type="STRING" id="990371.SAMN05421813_11227"/>
<dbReference type="OrthoDB" id="9807112at2"/>
<protein>
    <submittedName>
        <fullName evidence="5">Patatin-like phospholipase/acyl hydrolase</fullName>
    </submittedName>
</protein>
<dbReference type="GO" id="GO:0016042">
    <property type="term" value="P:lipid catabolic process"/>
    <property type="evidence" value="ECO:0007669"/>
    <property type="project" value="UniProtKB-UniRule"/>
</dbReference>
<dbReference type="EMBL" id="FNHH01000012">
    <property type="protein sequence ID" value="SDM43293.1"/>
    <property type="molecule type" value="Genomic_DNA"/>
</dbReference>
<dbReference type="PANTHER" id="PTHR32176:SF92">
    <property type="entry name" value="XYLOSE ISOMERASE"/>
    <property type="match status" value="1"/>
</dbReference>
<keyword evidence="3 5" id="KW-0378">Hydrolase</keyword>
<evidence type="ECO:0000256" key="1">
    <source>
        <dbReference type="ARBA" id="ARBA00010240"/>
    </source>
</evidence>
<dbReference type="PROSITE" id="PS51635">
    <property type="entry name" value="PNPLA"/>
    <property type="match status" value="1"/>
</dbReference>
<dbReference type="Gene3D" id="3.40.1090.10">
    <property type="entry name" value="Cytosolic phospholipase A2 catalytic domain"/>
    <property type="match status" value="1"/>
</dbReference>
<feature type="domain" description="PNPLA" evidence="4">
    <location>
        <begin position="5"/>
        <end position="208"/>
    </location>
</feature>
<evidence type="ECO:0000256" key="3">
    <source>
        <dbReference type="PROSITE-ProRule" id="PRU01161"/>
    </source>
</evidence>
<keyword evidence="3" id="KW-0442">Lipid degradation</keyword>
<feature type="active site" description="Proton acceptor" evidence="3">
    <location>
        <position position="195"/>
    </location>
</feature>
<feature type="short sequence motif" description="GXSXG" evidence="3">
    <location>
        <begin position="48"/>
        <end position="52"/>
    </location>
</feature>
<evidence type="ECO:0000259" key="4">
    <source>
        <dbReference type="PROSITE" id="PS51635"/>
    </source>
</evidence>
<keyword evidence="2 3" id="KW-0443">Lipid metabolism</keyword>
<keyword evidence="6" id="KW-1185">Reference proteome</keyword>
<dbReference type="PANTHER" id="PTHR32176">
    <property type="entry name" value="XYLOSE ISOMERASE"/>
    <property type="match status" value="1"/>
</dbReference>
<dbReference type="SUPFAM" id="SSF52151">
    <property type="entry name" value="FabD/lysophospholipase-like"/>
    <property type="match status" value="1"/>
</dbReference>
<dbReference type="Proteomes" id="UP000199226">
    <property type="component" value="Unassembled WGS sequence"/>
</dbReference>
<name>A0A1G9T6E3_9SPHI</name>